<dbReference type="InterPro" id="IPR029044">
    <property type="entry name" value="Nucleotide-diphossugar_trans"/>
</dbReference>
<dbReference type="EMBL" id="CP121776">
    <property type="protein sequence ID" value="WMG18788.1"/>
    <property type="molecule type" value="Genomic_DNA"/>
</dbReference>
<accession>A0AAJ6LDW8</accession>
<evidence type="ECO:0000313" key="2">
    <source>
        <dbReference type="Proteomes" id="UP001244586"/>
    </source>
</evidence>
<dbReference type="Proteomes" id="UP001244586">
    <property type="component" value="Chromosome"/>
</dbReference>
<dbReference type="AlphaFoldDB" id="A0AAJ6LDW8"/>
<dbReference type="GO" id="GO:0016757">
    <property type="term" value="F:glycosyltransferase activity"/>
    <property type="evidence" value="ECO:0007669"/>
    <property type="project" value="InterPro"/>
</dbReference>
<organism evidence="1 2">
    <name type="scientific">Acinetobacter johnsonii</name>
    <dbReference type="NCBI Taxonomy" id="40214"/>
    <lineage>
        <taxon>Bacteria</taxon>
        <taxon>Pseudomonadati</taxon>
        <taxon>Pseudomonadota</taxon>
        <taxon>Gammaproteobacteria</taxon>
        <taxon>Moraxellales</taxon>
        <taxon>Moraxellaceae</taxon>
        <taxon>Acinetobacter</taxon>
    </lineage>
</organism>
<dbReference type="RefSeq" id="WP_308469528.1">
    <property type="nucleotide sequence ID" value="NZ_CP121776.1"/>
</dbReference>
<gene>
    <name evidence="1" type="ORF">QBJ73_04080</name>
</gene>
<evidence type="ECO:0000313" key="1">
    <source>
        <dbReference type="EMBL" id="WMG18788.1"/>
    </source>
</evidence>
<dbReference type="InterPro" id="IPR008441">
    <property type="entry name" value="AfumC-like_glycosyl_Trfase"/>
</dbReference>
<reference evidence="1 2" key="1">
    <citation type="submission" date="2023-04" db="EMBL/GenBank/DDBJ databases">
        <title>Acinetobacter johnsonii isolate AYTCM encoding NDM-1, OXA-58 and PER-1.</title>
        <authorList>
            <person name="Tian C."/>
            <person name="Wang S."/>
            <person name="Fan X."/>
            <person name="Xia D."/>
        </authorList>
    </citation>
    <scope>NUCLEOTIDE SEQUENCE [LARGE SCALE GENOMIC DNA]</scope>
    <source>
        <strain evidence="1 2">AYTCM</strain>
    </source>
</reference>
<dbReference type="SUPFAM" id="SSF53448">
    <property type="entry name" value="Nucleotide-diphospho-sugar transferases"/>
    <property type="match status" value="1"/>
</dbReference>
<proteinExistence type="predicted"/>
<name>A0AAJ6LDW8_ACIJO</name>
<dbReference type="Pfam" id="PF05704">
    <property type="entry name" value="Caps_synth"/>
    <property type="match status" value="1"/>
</dbReference>
<dbReference type="Gene3D" id="3.90.550.20">
    <property type="match status" value="1"/>
</dbReference>
<protein>
    <submittedName>
        <fullName evidence="1">Capsular polysaccharide synthesis protein</fullName>
    </submittedName>
</protein>
<keyword evidence="2" id="KW-1185">Reference proteome</keyword>
<sequence>MQTISPKIFRQVQLINKLFKISKKHYFLRRFSNFLFQKKTDLIVQELQKLHLDTLETYKEKLLINNNPSITNIIWVCWFQGEDQAPALVQKCIWNLKQFNQDEYTIKIVTLDNYKDFIDLPSYIEEKFKKGIISYTQLSDILRFTLLATHGGIWIDSTYLTLSSLPKYVTNHSFFSLTSAIFPTYSISKGRWAGNFIKFGKNDFIALLFKDLFFEYWKNNDQLIDYFLIDYYFELLYRNIQSFQENLKKLPQYGDNRHLLNSILFKEINQIDSSKLEKDIYKIYKLTYKFKSEKANKQKTYFREYF</sequence>